<comment type="caution">
    <text evidence="2">The sequence shown here is derived from an EMBL/GenBank/DDBJ whole genome shotgun (WGS) entry which is preliminary data.</text>
</comment>
<evidence type="ECO:0000256" key="1">
    <source>
        <dbReference type="SAM" id="MobiDB-lite"/>
    </source>
</evidence>
<feature type="compositionally biased region" description="Polar residues" evidence="1">
    <location>
        <begin position="1"/>
        <end position="12"/>
    </location>
</feature>
<feature type="non-terminal residue" evidence="2">
    <location>
        <position position="118"/>
    </location>
</feature>
<dbReference type="Proteomes" id="UP000836404">
    <property type="component" value="Unassembled WGS sequence"/>
</dbReference>
<reference evidence="2 3" key="1">
    <citation type="submission" date="2020-10" db="EMBL/GenBank/DDBJ databases">
        <authorList>
            <person name="Sedaghatjoo S."/>
        </authorList>
    </citation>
    <scope>NUCLEOTIDE SEQUENCE [LARGE SCALE GENOMIC DNA]</scope>
    <source>
        <strain evidence="2 3">LLFL</strain>
    </source>
</reference>
<protein>
    <submittedName>
        <fullName evidence="2">Uncharacterized protein</fullName>
    </submittedName>
</protein>
<dbReference type="AlphaFoldDB" id="A0A9N8QJD6"/>
<evidence type="ECO:0000313" key="2">
    <source>
        <dbReference type="EMBL" id="CAD6929777.1"/>
    </source>
</evidence>
<gene>
    <name evidence="2" type="ORF">JKILLFL_G9643</name>
</gene>
<dbReference type="EMBL" id="CAJHJF010002784">
    <property type="protein sequence ID" value="CAD6929777.1"/>
    <property type="molecule type" value="Genomic_DNA"/>
</dbReference>
<name>A0A9N8QJD6_9BASI</name>
<evidence type="ECO:0000313" key="3">
    <source>
        <dbReference type="Proteomes" id="UP000836404"/>
    </source>
</evidence>
<accession>A0A9N8QJD6</accession>
<sequence>GAGSPSTSTSAIATGVVPTSDLPAASSGFPSISLPGGAGSTSAAPGATDVSTTGVPGVTSLLPLATTPTGAVSTSGSPSGTGAVPTPGVVSTSDVPGLSNLFPTATIPGVTTIAPSGA</sequence>
<feature type="region of interest" description="Disordered" evidence="1">
    <location>
        <begin position="1"/>
        <end position="91"/>
    </location>
</feature>
<keyword evidence="3" id="KW-1185">Reference proteome</keyword>
<feature type="compositionally biased region" description="Polar residues" evidence="1">
    <location>
        <begin position="66"/>
        <end position="80"/>
    </location>
</feature>
<proteinExistence type="predicted"/>
<organism evidence="2 3">
    <name type="scientific">Tilletia laevis</name>
    <dbReference type="NCBI Taxonomy" id="157183"/>
    <lineage>
        <taxon>Eukaryota</taxon>
        <taxon>Fungi</taxon>
        <taxon>Dikarya</taxon>
        <taxon>Basidiomycota</taxon>
        <taxon>Ustilaginomycotina</taxon>
        <taxon>Exobasidiomycetes</taxon>
        <taxon>Tilletiales</taxon>
        <taxon>Tilletiaceae</taxon>
        <taxon>Tilletia</taxon>
    </lineage>
</organism>
<feature type="non-terminal residue" evidence="2">
    <location>
        <position position="1"/>
    </location>
</feature>